<proteinExistence type="predicted"/>
<sequence>MRKYKVVPWGYRYWIIKYKNKFFWHTIKEEVPYMGQGETYYMDSLFGTEQEALDYIEKLRGK</sequence>
<protein>
    <submittedName>
        <fullName evidence="1">Uncharacterized protein</fullName>
    </submittedName>
</protein>
<evidence type="ECO:0000313" key="1">
    <source>
        <dbReference type="EMBL" id="KRN77601.1"/>
    </source>
</evidence>
<gene>
    <name evidence="1" type="ORF">IV67_GL001444</name>
</gene>
<comment type="caution">
    <text evidence="1">The sequence shown here is derived from an EMBL/GenBank/DDBJ whole genome shotgun (WGS) entry which is preliminary data.</text>
</comment>
<dbReference type="Proteomes" id="UP000051673">
    <property type="component" value="Unassembled WGS sequence"/>
</dbReference>
<evidence type="ECO:0000313" key="2">
    <source>
        <dbReference type="Proteomes" id="UP000051673"/>
    </source>
</evidence>
<name>A0A0R2JK76_9LACO</name>
<keyword evidence="2" id="KW-1185">Reference proteome</keyword>
<organism evidence="1 2">
    <name type="scientific">Weissella minor</name>
    <dbReference type="NCBI Taxonomy" id="1620"/>
    <lineage>
        <taxon>Bacteria</taxon>
        <taxon>Bacillati</taxon>
        <taxon>Bacillota</taxon>
        <taxon>Bacilli</taxon>
        <taxon>Lactobacillales</taxon>
        <taxon>Lactobacillaceae</taxon>
        <taxon>Weissella</taxon>
    </lineage>
</organism>
<dbReference type="AlphaFoldDB" id="A0A0R2JK76"/>
<dbReference type="RefSeq" id="WP_157050264.1">
    <property type="nucleotide sequence ID" value="NZ_JQCD01000017.1"/>
</dbReference>
<dbReference type="PATRIC" id="fig|1620.3.peg.1469"/>
<accession>A0A0R2JK76</accession>
<dbReference type="EMBL" id="JQCD01000017">
    <property type="protein sequence ID" value="KRN77601.1"/>
    <property type="molecule type" value="Genomic_DNA"/>
</dbReference>
<reference evidence="1 2" key="1">
    <citation type="journal article" date="2015" name="Genome Announc.">
        <title>Expanding the biotechnology potential of lactobacilli through comparative genomics of 213 strains and associated genera.</title>
        <authorList>
            <person name="Sun Z."/>
            <person name="Harris H.M."/>
            <person name="McCann A."/>
            <person name="Guo C."/>
            <person name="Argimon S."/>
            <person name="Zhang W."/>
            <person name="Yang X."/>
            <person name="Jeffery I.B."/>
            <person name="Cooney J.C."/>
            <person name="Kagawa T.F."/>
            <person name="Liu W."/>
            <person name="Song Y."/>
            <person name="Salvetti E."/>
            <person name="Wrobel A."/>
            <person name="Rasinkangas P."/>
            <person name="Parkhill J."/>
            <person name="Rea M.C."/>
            <person name="O'Sullivan O."/>
            <person name="Ritari J."/>
            <person name="Douillard F.P."/>
            <person name="Paul Ross R."/>
            <person name="Yang R."/>
            <person name="Briner A.E."/>
            <person name="Felis G.E."/>
            <person name="de Vos W.M."/>
            <person name="Barrangou R."/>
            <person name="Klaenhammer T.R."/>
            <person name="Caufield P.W."/>
            <person name="Cui Y."/>
            <person name="Zhang H."/>
            <person name="O'Toole P.W."/>
        </authorList>
    </citation>
    <scope>NUCLEOTIDE SEQUENCE [LARGE SCALE GENOMIC DNA]</scope>
    <source>
        <strain evidence="1 2">DSM 20014</strain>
    </source>
</reference>
<dbReference type="STRING" id="1620.IV67_GL001444"/>